<accession>A0A8B6BEM5</accession>
<dbReference type="InterPro" id="IPR050951">
    <property type="entry name" value="Retrovirus_Pol_polyprotein"/>
</dbReference>
<evidence type="ECO:0000259" key="1">
    <source>
        <dbReference type="Pfam" id="PF00078"/>
    </source>
</evidence>
<dbReference type="Gene3D" id="3.10.10.10">
    <property type="entry name" value="HIV Type 1 Reverse Transcriptase, subunit A, domain 1"/>
    <property type="match status" value="1"/>
</dbReference>
<name>A0A8B6BEM5_MYTGA</name>
<dbReference type="Proteomes" id="UP000596742">
    <property type="component" value="Unassembled WGS sequence"/>
</dbReference>
<evidence type="ECO:0000313" key="2">
    <source>
        <dbReference type="EMBL" id="VDH88956.1"/>
    </source>
</evidence>
<proteinExistence type="predicted"/>
<dbReference type="InterPro" id="IPR000477">
    <property type="entry name" value="RT_dom"/>
</dbReference>
<sequence length="577" mass="66549">MDQLKPPIALSIEGNVSENWRKWKQKFQFYLDATEFNEKAEKLQCSLLLHCIGEDAVEVFNTFNFVENEKDKIAPLLLKFEQFCNPIKNQTYERYKFHTCSQSEGENIDHYATELTNRAKTCEFGQFCDSFVRDRIVCGILSDNVRERLLRIPDLTLAKSIDICRASEVSKQQLKSITEDEKTVHAMRKDYKSGHKPKVKQQYRDYRKDNQKGQKYDCKKCGMQHLPRSCPAYGKMCYQCKKPNHFKKMCKNRRINAIEEESDSEDELYIGCIENQKKSENSWMVNLNLNGKNQKFKLDTGAQANVIPYKVLKLVKGDTKIIPSKTRLVTYSGEKMDVLGKCYINVSHKDKIERMEFAVVNFNAQCILGLSACEKLNLINRVMSVEKSAESILKENSDLFDGIGELEGYHHIELDKSINPVIHPPRRVPIALQDRLKSEIERMEKLGIVEKVEQPTEWVSSIVIVEKADGKLRICLDPKDLNRAIKREHFILPRQEEITAKLAGAKYFSKLDASSGFWNIKLDEESSNLCAFNTPFGRFKFLRLPFGIKSASEVFHKAVCKILHGLNGVESFIDDIY</sequence>
<dbReference type="InterPro" id="IPR043502">
    <property type="entry name" value="DNA/RNA_pol_sf"/>
</dbReference>
<dbReference type="Pfam" id="PF00078">
    <property type="entry name" value="RVT_1"/>
    <property type="match status" value="1"/>
</dbReference>
<dbReference type="SUPFAM" id="SSF56672">
    <property type="entry name" value="DNA/RNA polymerases"/>
    <property type="match status" value="1"/>
</dbReference>
<dbReference type="OrthoDB" id="6148559at2759"/>
<dbReference type="InterPro" id="IPR043128">
    <property type="entry name" value="Rev_trsase/Diguanyl_cyclase"/>
</dbReference>
<dbReference type="PANTHER" id="PTHR37984:SF8">
    <property type="entry name" value="CCHC-TYPE DOMAIN-CONTAINING PROTEIN"/>
    <property type="match status" value="1"/>
</dbReference>
<feature type="domain" description="Reverse transcriptase" evidence="1">
    <location>
        <begin position="465"/>
        <end position="576"/>
    </location>
</feature>
<dbReference type="SUPFAM" id="SSF50630">
    <property type="entry name" value="Acid proteases"/>
    <property type="match status" value="1"/>
</dbReference>
<protein>
    <recommendedName>
        <fullName evidence="1">Reverse transcriptase domain-containing protein</fullName>
    </recommendedName>
</protein>
<dbReference type="CDD" id="cd05481">
    <property type="entry name" value="retropepsin_like_LTR_1"/>
    <property type="match status" value="1"/>
</dbReference>
<evidence type="ECO:0000313" key="3">
    <source>
        <dbReference type="Proteomes" id="UP000596742"/>
    </source>
</evidence>
<keyword evidence="3" id="KW-1185">Reference proteome</keyword>
<dbReference type="InterPro" id="IPR021109">
    <property type="entry name" value="Peptidase_aspartic_dom_sf"/>
</dbReference>
<dbReference type="EMBL" id="UYJE01000004">
    <property type="protein sequence ID" value="VDH88956.1"/>
    <property type="molecule type" value="Genomic_DNA"/>
</dbReference>
<dbReference type="FunFam" id="3.10.10.10:FF:000003">
    <property type="entry name" value="Retrovirus-related Pol polyprotein from transposon 297-like Protein"/>
    <property type="match status" value="1"/>
</dbReference>
<reference evidence="2" key="1">
    <citation type="submission" date="2018-11" db="EMBL/GenBank/DDBJ databases">
        <authorList>
            <person name="Alioto T."/>
            <person name="Alioto T."/>
        </authorList>
    </citation>
    <scope>NUCLEOTIDE SEQUENCE</scope>
</reference>
<organism evidence="2 3">
    <name type="scientific">Mytilus galloprovincialis</name>
    <name type="common">Mediterranean mussel</name>
    <dbReference type="NCBI Taxonomy" id="29158"/>
    <lineage>
        <taxon>Eukaryota</taxon>
        <taxon>Metazoa</taxon>
        <taxon>Spiralia</taxon>
        <taxon>Lophotrochozoa</taxon>
        <taxon>Mollusca</taxon>
        <taxon>Bivalvia</taxon>
        <taxon>Autobranchia</taxon>
        <taxon>Pteriomorphia</taxon>
        <taxon>Mytilida</taxon>
        <taxon>Mytiloidea</taxon>
        <taxon>Mytilidae</taxon>
        <taxon>Mytilinae</taxon>
        <taxon>Mytilus</taxon>
    </lineage>
</organism>
<dbReference type="AlphaFoldDB" id="A0A8B6BEM5"/>
<gene>
    <name evidence="2" type="ORF">MGAL_10B012542</name>
</gene>
<dbReference type="CDD" id="cd01647">
    <property type="entry name" value="RT_LTR"/>
    <property type="match status" value="1"/>
</dbReference>
<dbReference type="PANTHER" id="PTHR37984">
    <property type="entry name" value="PROTEIN CBG26694"/>
    <property type="match status" value="1"/>
</dbReference>
<dbReference type="Gene3D" id="3.30.70.270">
    <property type="match status" value="1"/>
</dbReference>
<comment type="caution">
    <text evidence="2">The sequence shown here is derived from an EMBL/GenBank/DDBJ whole genome shotgun (WGS) entry which is preliminary data.</text>
</comment>
<dbReference type="Gene3D" id="2.40.70.10">
    <property type="entry name" value="Acid Proteases"/>
    <property type="match status" value="1"/>
</dbReference>
<dbReference type="Gene3D" id="4.10.60.10">
    <property type="entry name" value="Zinc finger, CCHC-type"/>
    <property type="match status" value="1"/>
</dbReference>